<accession>A0A1B0G770</accession>
<sequence length="80" mass="9817">MYVCMYKYIIYTHTHTYVRIVKNTHKNAYYCYIHTNIHTYIDTYIHKYIHIHTSIKKIFTDEEMATMGFFHLERVSMSAK</sequence>
<dbReference type="VEuPathDB" id="VectorBase:GMOY009163"/>
<dbReference type="Proteomes" id="UP000092444">
    <property type="component" value="Unassembled WGS sequence"/>
</dbReference>
<dbReference type="AlphaFoldDB" id="A0A1B0G770"/>
<keyword evidence="2" id="KW-1185">Reference proteome</keyword>
<name>A0A1B0G770_GLOMM</name>
<protein>
    <submittedName>
        <fullName evidence="1">Uncharacterized protein</fullName>
    </submittedName>
</protein>
<organism evidence="1 2">
    <name type="scientific">Glossina morsitans morsitans</name>
    <name type="common">Savannah tsetse fly</name>
    <dbReference type="NCBI Taxonomy" id="37546"/>
    <lineage>
        <taxon>Eukaryota</taxon>
        <taxon>Metazoa</taxon>
        <taxon>Ecdysozoa</taxon>
        <taxon>Arthropoda</taxon>
        <taxon>Hexapoda</taxon>
        <taxon>Insecta</taxon>
        <taxon>Pterygota</taxon>
        <taxon>Neoptera</taxon>
        <taxon>Endopterygota</taxon>
        <taxon>Diptera</taxon>
        <taxon>Brachycera</taxon>
        <taxon>Muscomorpha</taxon>
        <taxon>Hippoboscoidea</taxon>
        <taxon>Glossinidae</taxon>
        <taxon>Glossina</taxon>
    </lineage>
</organism>
<dbReference type="EnsemblMetazoa" id="GMOY009163-RA">
    <property type="protein sequence ID" value="GMOY009163-PA"/>
    <property type="gene ID" value="GMOY009163"/>
</dbReference>
<evidence type="ECO:0000313" key="2">
    <source>
        <dbReference type="Proteomes" id="UP000092444"/>
    </source>
</evidence>
<proteinExistence type="predicted"/>
<reference evidence="1" key="1">
    <citation type="submission" date="2020-05" db="UniProtKB">
        <authorList>
            <consortium name="EnsemblMetazoa"/>
        </authorList>
    </citation>
    <scope>IDENTIFICATION</scope>
    <source>
        <strain evidence="1">Yale</strain>
    </source>
</reference>
<dbReference type="EMBL" id="CCAG010003791">
    <property type="status" value="NOT_ANNOTATED_CDS"/>
    <property type="molecule type" value="Genomic_DNA"/>
</dbReference>
<evidence type="ECO:0000313" key="1">
    <source>
        <dbReference type="EnsemblMetazoa" id="GMOY009163-PA"/>
    </source>
</evidence>